<gene>
    <name evidence="4" type="ORF">S06H3_58215</name>
</gene>
<evidence type="ECO:0008006" key="5">
    <source>
        <dbReference type="Google" id="ProtNLM"/>
    </source>
</evidence>
<evidence type="ECO:0000256" key="1">
    <source>
        <dbReference type="ARBA" id="ARBA00022603"/>
    </source>
</evidence>
<dbReference type="CDD" id="cd02440">
    <property type="entry name" value="AdoMet_MTases"/>
    <property type="match status" value="1"/>
</dbReference>
<feature type="non-terminal residue" evidence="4">
    <location>
        <position position="1"/>
    </location>
</feature>
<dbReference type="PANTHER" id="PTHR43464:SF19">
    <property type="entry name" value="UBIQUINONE BIOSYNTHESIS O-METHYLTRANSFERASE, MITOCHONDRIAL"/>
    <property type="match status" value="1"/>
</dbReference>
<keyword evidence="1" id="KW-0489">Methyltransferase</keyword>
<dbReference type="InterPro" id="IPR029063">
    <property type="entry name" value="SAM-dependent_MTases_sf"/>
</dbReference>
<dbReference type="PANTHER" id="PTHR43464">
    <property type="entry name" value="METHYLTRANSFERASE"/>
    <property type="match status" value="1"/>
</dbReference>
<keyword evidence="2" id="KW-0808">Transferase</keyword>
<dbReference type="EMBL" id="BARV01037661">
    <property type="protein sequence ID" value="GAI53066.1"/>
    <property type="molecule type" value="Genomic_DNA"/>
</dbReference>
<dbReference type="Pfam" id="PF13489">
    <property type="entry name" value="Methyltransf_23"/>
    <property type="match status" value="1"/>
</dbReference>
<reference evidence="4" key="1">
    <citation type="journal article" date="2014" name="Front. Microbiol.">
        <title>High frequency of phylogenetically diverse reductive dehalogenase-homologous genes in deep subseafloor sedimentary metagenomes.</title>
        <authorList>
            <person name="Kawai M."/>
            <person name="Futagami T."/>
            <person name="Toyoda A."/>
            <person name="Takaki Y."/>
            <person name="Nishi S."/>
            <person name="Hori S."/>
            <person name="Arai W."/>
            <person name="Tsubouchi T."/>
            <person name="Morono Y."/>
            <person name="Uchiyama I."/>
            <person name="Ito T."/>
            <person name="Fujiyama A."/>
            <person name="Inagaki F."/>
            <person name="Takami H."/>
        </authorList>
    </citation>
    <scope>NUCLEOTIDE SEQUENCE</scope>
    <source>
        <strain evidence="4">Expedition CK06-06</strain>
    </source>
</reference>
<accession>X1QE24</accession>
<evidence type="ECO:0000256" key="3">
    <source>
        <dbReference type="ARBA" id="ARBA00022691"/>
    </source>
</evidence>
<keyword evidence="3" id="KW-0949">S-adenosyl-L-methionine</keyword>
<dbReference type="GO" id="GO:0008168">
    <property type="term" value="F:methyltransferase activity"/>
    <property type="evidence" value="ECO:0007669"/>
    <property type="project" value="UniProtKB-KW"/>
</dbReference>
<sequence>DIGCGYGLLANFLALRSSKRDVTGADLSVGRISVAQETTDNRKKIQFKLMNALDLQLGKYSTVVMSDFLHHLDCETQEDLLTRCYQKLPPGGLLIIEEVDNRPLWKYWFAIINDKILNVGERQFFRNYRDFQKLLQRIGFLVKTKKIDKGIPLSDILFICRKESNLRTSS</sequence>
<comment type="caution">
    <text evidence="4">The sequence shown here is derived from an EMBL/GenBank/DDBJ whole genome shotgun (WGS) entry which is preliminary data.</text>
</comment>
<dbReference type="SUPFAM" id="SSF53335">
    <property type="entry name" value="S-adenosyl-L-methionine-dependent methyltransferases"/>
    <property type="match status" value="1"/>
</dbReference>
<dbReference type="Gene3D" id="3.40.50.150">
    <property type="entry name" value="Vaccinia Virus protein VP39"/>
    <property type="match status" value="1"/>
</dbReference>
<dbReference type="AlphaFoldDB" id="X1QE24"/>
<protein>
    <recommendedName>
        <fullName evidence="5">Methyltransferase domain-containing protein</fullName>
    </recommendedName>
</protein>
<proteinExistence type="predicted"/>
<evidence type="ECO:0000256" key="2">
    <source>
        <dbReference type="ARBA" id="ARBA00022679"/>
    </source>
</evidence>
<dbReference type="GO" id="GO:0032259">
    <property type="term" value="P:methylation"/>
    <property type="evidence" value="ECO:0007669"/>
    <property type="project" value="UniProtKB-KW"/>
</dbReference>
<name>X1QE24_9ZZZZ</name>
<evidence type="ECO:0000313" key="4">
    <source>
        <dbReference type="EMBL" id="GAI53066.1"/>
    </source>
</evidence>
<organism evidence="4">
    <name type="scientific">marine sediment metagenome</name>
    <dbReference type="NCBI Taxonomy" id="412755"/>
    <lineage>
        <taxon>unclassified sequences</taxon>
        <taxon>metagenomes</taxon>
        <taxon>ecological metagenomes</taxon>
    </lineage>
</organism>